<proteinExistence type="inferred from homology"/>
<keyword evidence="2" id="KW-0285">Flavoprotein</keyword>
<keyword evidence="4" id="KW-0560">Oxidoreductase</keyword>
<evidence type="ECO:0000256" key="6">
    <source>
        <dbReference type="SAM" id="MobiDB-lite"/>
    </source>
</evidence>
<dbReference type="InterPro" id="IPR050493">
    <property type="entry name" value="FAD-dep_Monooxygenase_BioMet"/>
</dbReference>
<dbReference type="InterPro" id="IPR002938">
    <property type="entry name" value="FAD-bd"/>
</dbReference>
<dbReference type="Gene3D" id="3.50.50.60">
    <property type="entry name" value="FAD/NAD(P)-binding domain"/>
    <property type="match status" value="1"/>
</dbReference>
<dbReference type="SUPFAM" id="SSF51905">
    <property type="entry name" value="FAD/NAD(P)-binding domain"/>
    <property type="match status" value="1"/>
</dbReference>
<evidence type="ECO:0000256" key="2">
    <source>
        <dbReference type="ARBA" id="ARBA00022630"/>
    </source>
</evidence>
<keyword evidence="3" id="KW-0274">FAD</keyword>
<gene>
    <name evidence="9" type="ORF">FN846DRAFT_651380</name>
</gene>
<dbReference type="GO" id="GO:0004497">
    <property type="term" value="F:monooxygenase activity"/>
    <property type="evidence" value="ECO:0007669"/>
    <property type="project" value="UniProtKB-KW"/>
</dbReference>
<evidence type="ECO:0000313" key="9">
    <source>
        <dbReference type="EMBL" id="KAA8908782.1"/>
    </source>
</evidence>
<evidence type="ECO:0000313" key="10">
    <source>
        <dbReference type="Proteomes" id="UP000326924"/>
    </source>
</evidence>
<dbReference type="InterPro" id="IPR036188">
    <property type="entry name" value="FAD/NAD-bd_sf"/>
</dbReference>
<keyword evidence="7" id="KW-0812">Transmembrane</keyword>
<protein>
    <recommendedName>
        <fullName evidence="8">FAD-binding domain-containing protein</fullName>
    </recommendedName>
</protein>
<dbReference type="OrthoDB" id="16820at2759"/>
<evidence type="ECO:0000256" key="5">
    <source>
        <dbReference type="ARBA" id="ARBA00023033"/>
    </source>
</evidence>
<dbReference type="InParanoid" id="A0A5J5F084"/>
<dbReference type="Pfam" id="PF01494">
    <property type="entry name" value="FAD_binding_3"/>
    <property type="match status" value="1"/>
</dbReference>
<organism evidence="9 10">
    <name type="scientific">Sphaerosporella brunnea</name>
    <dbReference type="NCBI Taxonomy" id="1250544"/>
    <lineage>
        <taxon>Eukaryota</taxon>
        <taxon>Fungi</taxon>
        <taxon>Dikarya</taxon>
        <taxon>Ascomycota</taxon>
        <taxon>Pezizomycotina</taxon>
        <taxon>Pezizomycetes</taxon>
        <taxon>Pezizales</taxon>
        <taxon>Pyronemataceae</taxon>
        <taxon>Sphaerosporella</taxon>
    </lineage>
</organism>
<comment type="similarity">
    <text evidence="1">Belongs to the paxM FAD-dependent monooxygenase family.</text>
</comment>
<feature type="transmembrane region" description="Helical" evidence="7">
    <location>
        <begin position="12"/>
        <end position="29"/>
    </location>
</feature>
<comment type="caution">
    <text evidence="9">The sequence shown here is derived from an EMBL/GenBank/DDBJ whole genome shotgun (WGS) entry which is preliminary data.</text>
</comment>
<keyword evidence="5" id="KW-0503">Monooxygenase</keyword>
<reference evidence="9 10" key="1">
    <citation type="submission" date="2019-09" db="EMBL/GenBank/DDBJ databases">
        <title>Draft genome of the ectomycorrhizal ascomycete Sphaerosporella brunnea.</title>
        <authorList>
            <consortium name="DOE Joint Genome Institute"/>
            <person name="Benucci G.M."/>
            <person name="Marozzi G."/>
            <person name="Antonielli L."/>
            <person name="Sanchez S."/>
            <person name="Marco P."/>
            <person name="Wang X."/>
            <person name="Falini L.B."/>
            <person name="Barry K."/>
            <person name="Haridas S."/>
            <person name="Lipzen A."/>
            <person name="Labutti K."/>
            <person name="Grigoriev I.V."/>
            <person name="Murat C."/>
            <person name="Martin F."/>
            <person name="Albertini E."/>
            <person name="Donnini D."/>
            <person name="Bonito G."/>
        </authorList>
    </citation>
    <scope>NUCLEOTIDE SEQUENCE [LARGE SCALE GENOMIC DNA]</scope>
    <source>
        <strain evidence="9 10">Sb_GMNB300</strain>
    </source>
</reference>
<sequence length="479" mass="53048">MPPSPTPRKKHILIIGAGIAGLCFALQILTHAHDYYTISVFEKTPGPDANAGFCIILPPNAVRILRELGLDLVAEDCATPLTHTRLHSASGETLLEARGLFPRDPTSLLTVERGKFVALLLRQLQRRGALVNWDRKVIGVLSAPDGVEVRFRDAPSVTADLCVGADGTWSGVRKALYSGRPAWLPKPTRWTALYGISPVEESATEMLRLYLRRGAPGAYATYSLSRGRVFWICYESSTPSSPLGDPEETLREFEYLPYGPAGFGHVINRAETTPRKVRLWHTVFATTADVHGVVVLIGDAAHPQTTFVGQGAARGIEEGAELRRHLLRAAWAPEHSLRAAVTAFAQASAPRSRRVAGAGWWAGAAVMGDWAWSRWARDAAVRWIVRAERKRQQQQQQQQVHARIRAAKGNPSRKQRQNKREHWLLDYRVLVETEEEFCRARAAQQQRRRRGRRWMCAALACAALLLAAAMASCSGQIDG</sequence>
<dbReference type="PANTHER" id="PTHR13789">
    <property type="entry name" value="MONOOXYGENASE"/>
    <property type="match status" value="1"/>
</dbReference>
<dbReference type="PRINTS" id="PR00420">
    <property type="entry name" value="RNGMNOXGNASE"/>
</dbReference>
<dbReference type="PANTHER" id="PTHR13789:SF309">
    <property type="entry name" value="PUTATIVE (AFU_ORTHOLOGUE AFUA_6G14510)-RELATED"/>
    <property type="match status" value="1"/>
</dbReference>
<name>A0A5J5F084_9PEZI</name>
<feature type="domain" description="FAD-binding" evidence="8">
    <location>
        <begin position="11"/>
        <end position="328"/>
    </location>
</feature>
<evidence type="ECO:0000256" key="4">
    <source>
        <dbReference type="ARBA" id="ARBA00023002"/>
    </source>
</evidence>
<evidence type="ECO:0000256" key="1">
    <source>
        <dbReference type="ARBA" id="ARBA00007992"/>
    </source>
</evidence>
<evidence type="ECO:0000259" key="8">
    <source>
        <dbReference type="Pfam" id="PF01494"/>
    </source>
</evidence>
<feature type="compositionally biased region" description="Basic residues" evidence="6">
    <location>
        <begin position="402"/>
        <end position="417"/>
    </location>
</feature>
<keyword evidence="7" id="KW-1133">Transmembrane helix</keyword>
<dbReference type="GO" id="GO:0071949">
    <property type="term" value="F:FAD binding"/>
    <property type="evidence" value="ECO:0007669"/>
    <property type="project" value="InterPro"/>
</dbReference>
<dbReference type="EMBL" id="VXIS01000065">
    <property type="protein sequence ID" value="KAA8908782.1"/>
    <property type="molecule type" value="Genomic_DNA"/>
</dbReference>
<accession>A0A5J5F084</accession>
<evidence type="ECO:0000256" key="7">
    <source>
        <dbReference type="SAM" id="Phobius"/>
    </source>
</evidence>
<keyword evidence="7" id="KW-0472">Membrane</keyword>
<dbReference type="AlphaFoldDB" id="A0A5J5F084"/>
<keyword evidence="10" id="KW-1185">Reference proteome</keyword>
<feature type="region of interest" description="Disordered" evidence="6">
    <location>
        <begin position="392"/>
        <end position="418"/>
    </location>
</feature>
<evidence type="ECO:0000256" key="3">
    <source>
        <dbReference type="ARBA" id="ARBA00022827"/>
    </source>
</evidence>
<dbReference type="Proteomes" id="UP000326924">
    <property type="component" value="Unassembled WGS sequence"/>
</dbReference>